<protein>
    <submittedName>
        <fullName evidence="2">Uncharacterized protein</fullName>
    </submittedName>
</protein>
<dbReference type="Proteomes" id="UP001176961">
    <property type="component" value="Unassembled WGS sequence"/>
</dbReference>
<sequence>MKRISTKLFVKEDRKSRGPSGVGNRTWKALTCLLLKGVKHSPPPPRTPKLPPLKVTSSSSTQPGSGTIASASRTDDEVERIVKAVTVALMKKEKPNKENEDPSDAIFNVK</sequence>
<proteinExistence type="predicted"/>
<feature type="region of interest" description="Disordered" evidence="1">
    <location>
        <begin position="37"/>
        <end position="76"/>
    </location>
</feature>
<accession>A0AA36MEF8</accession>
<name>A0AA36MEF8_CYLNA</name>
<feature type="region of interest" description="Disordered" evidence="1">
    <location>
        <begin position="1"/>
        <end position="24"/>
    </location>
</feature>
<organism evidence="2 3">
    <name type="scientific">Cylicocyclus nassatus</name>
    <name type="common">Nematode worm</name>
    <dbReference type="NCBI Taxonomy" id="53992"/>
    <lineage>
        <taxon>Eukaryota</taxon>
        <taxon>Metazoa</taxon>
        <taxon>Ecdysozoa</taxon>
        <taxon>Nematoda</taxon>
        <taxon>Chromadorea</taxon>
        <taxon>Rhabditida</taxon>
        <taxon>Rhabditina</taxon>
        <taxon>Rhabditomorpha</taxon>
        <taxon>Strongyloidea</taxon>
        <taxon>Strongylidae</taxon>
        <taxon>Cylicocyclus</taxon>
    </lineage>
</organism>
<reference evidence="2" key="1">
    <citation type="submission" date="2023-07" db="EMBL/GenBank/DDBJ databases">
        <authorList>
            <consortium name="CYATHOMIX"/>
        </authorList>
    </citation>
    <scope>NUCLEOTIDE SEQUENCE</scope>
    <source>
        <strain evidence="2">N/A</strain>
    </source>
</reference>
<comment type="caution">
    <text evidence="2">The sequence shown here is derived from an EMBL/GenBank/DDBJ whole genome shotgun (WGS) entry which is preliminary data.</text>
</comment>
<gene>
    <name evidence="2" type="ORF">CYNAS_LOCUS19368</name>
</gene>
<feature type="compositionally biased region" description="Low complexity" evidence="1">
    <location>
        <begin position="52"/>
        <end position="67"/>
    </location>
</feature>
<dbReference type="AlphaFoldDB" id="A0AA36MEF8"/>
<feature type="compositionally biased region" description="Pro residues" evidence="1">
    <location>
        <begin position="41"/>
        <end position="51"/>
    </location>
</feature>
<evidence type="ECO:0000313" key="2">
    <source>
        <dbReference type="EMBL" id="CAJ0607385.1"/>
    </source>
</evidence>
<evidence type="ECO:0000256" key="1">
    <source>
        <dbReference type="SAM" id="MobiDB-lite"/>
    </source>
</evidence>
<dbReference type="EMBL" id="CATQJL010000316">
    <property type="protein sequence ID" value="CAJ0607385.1"/>
    <property type="molecule type" value="Genomic_DNA"/>
</dbReference>
<evidence type="ECO:0000313" key="3">
    <source>
        <dbReference type="Proteomes" id="UP001176961"/>
    </source>
</evidence>
<keyword evidence="3" id="KW-1185">Reference proteome</keyword>